<gene>
    <name evidence="7" type="ORF">CYY_005337</name>
</gene>
<evidence type="ECO:0000256" key="1">
    <source>
        <dbReference type="ARBA" id="ARBA00022553"/>
    </source>
</evidence>
<dbReference type="Pfam" id="PF20421">
    <property type="entry name" value="DHR-2_Lobe_C"/>
    <property type="match status" value="1"/>
</dbReference>
<proteinExistence type="inferred from homology"/>
<evidence type="ECO:0000313" key="7">
    <source>
        <dbReference type="EMBL" id="KAF2073346.1"/>
    </source>
</evidence>
<feature type="region of interest" description="Disordered" evidence="4">
    <location>
        <begin position="1"/>
        <end position="98"/>
    </location>
</feature>
<accession>A0A8J4Q3B3</accession>
<dbReference type="InterPro" id="IPR046773">
    <property type="entry name" value="DOCKER_Lobe_C"/>
</dbReference>
<reference evidence="7" key="1">
    <citation type="submission" date="2020-01" db="EMBL/GenBank/DDBJ databases">
        <title>Development of genomics and gene disruption for Polysphondylium violaceum indicates a role for the polyketide synthase stlB in stalk morphogenesis.</title>
        <authorList>
            <person name="Narita B."/>
            <person name="Kawabe Y."/>
            <person name="Kin K."/>
            <person name="Saito T."/>
            <person name="Gibbs R."/>
            <person name="Kuspa A."/>
            <person name="Muzny D."/>
            <person name="Queller D."/>
            <person name="Richards S."/>
            <person name="Strassman J."/>
            <person name="Sucgang R."/>
            <person name="Worley K."/>
            <person name="Schaap P."/>
        </authorList>
    </citation>
    <scope>NUCLEOTIDE SEQUENCE</scope>
    <source>
        <strain evidence="7">QSvi11</strain>
    </source>
</reference>
<dbReference type="Pfam" id="PF14429">
    <property type="entry name" value="DOCK-C2"/>
    <property type="match status" value="1"/>
</dbReference>
<comment type="similarity">
    <text evidence="3">Belongs to the DOCK family.</text>
</comment>
<dbReference type="InterPro" id="IPR035892">
    <property type="entry name" value="C2_domain_sf"/>
</dbReference>
<dbReference type="Proteomes" id="UP000695562">
    <property type="component" value="Unassembled WGS sequence"/>
</dbReference>
<evidence type="ECO:0000313" key="8">
    <source>
        <dbReference type="Proteomes" id="UP000695562"/>
    </source>
</evidence>
<comment type="caution">
    <text evidence="7">The sequence shown here is derived from an EMBL/GenBank/DDBJ whole genome shotgun (WGS) entry which is preliminary data.</text>
</comment>
<dbReference type="GO" id="GO:0007264">
    <property type="term" value="P:small GTPase-mediated signal transduction"/>
    <property type="evidence" value="ECO:0007669"/>
    <property type="project" value="InterPro"/>
</dbReference>
<dbReference type="InterPro" id="IPR026791">
    <property type="entry name" value="DOCK"/>
</dbReference>
<keyword evidence="2" id="KW-0344">Guanine-nucleotide releasing factor</keyword>
<feature type="domain" description="DOCKER" evidence="6">
    <location>
        <begin position="1525"/>
        <end position="1964"/>
    </location>
</feature>
<evidence type="ECO:0000259" key="6">
    <source>
        <dbReference type="PROSITE" id="PS51651"/>
    </source>
</evidence>
<feature type="region of interest" description="Disordered" evidence="4">
    <location>
        <begin position="1135"/>
        <end position="1195"/>
    </location>
</feature>
<dbReference type="EMBL" id="AJWJ01000210">
    <property type="protein sequence ID" value="KAF2073346.1"/>
    <property type="molecule type" value="Genomic_DNA"/>
</dbReference>
<dbReference type="PROSITE" id="PS51650">
    <property type="entry name" value="C2_DOCK"/>
    <property type="match status" value="1"/>
</dbReference>
<evidence type="ECO:0000256" key="3">
    <source>
        <dbReference type="PROSITE-ProRule" id="PRU00983"/>
    </source>
</evidence>
<feature type="compositionally biased region" description="Polar residues" evidence="4">
    <location>
        <begin position="66"/>
        <end position="98"/>
    </location>
</feature>
<dbReference type="InterPro" id="IPR027357">
    <property type="entry name" value="DOCKER_dom"/>
</dbReference>
<evidence type="ECO:0000259" key="5">
    <source>
        <dbReference type="PROSITE" id="PS51650"/>
    </source>
</evidence>
<dbReference type="InterPro" id="IPR016024">
    <property type="entry name" value="ARM-type_fold"/>
</dbReference>
<evidence type="ECO:0000256" key="2">
    <source>
        <dbReference type="ARBA" id="ARBA00022658"/>
    </source>
</evidence>
<dbReference type="PANTHER" id="PTHR23317">
    <property type="entry name" value="DEDICATOR OF CYTOKINESIS DOCK"/>
    <property type="match status" value="1"/>
</dbReference>
<dbReference type="InterPro" id="IPR043161">
    <property type="entry name" value="DOCK_C_lobe_A"/>
</dbReference>
<dbReference type="Gene3D" id="2.60.40.150">
    <property type="entry name" value="C2 domain"/>
    <property type="match status" value="1"/>
</dbReference>
<keyword evidence="1" id="KW-0597">Phosphoprotein</keyword>
<dbReference type="PROSITE" id="PS51651">
    <property type="entry name" value="DOCKER"/>
    <property type="match status" value="1"/>
</dbReference>
<evidence type="ECO:0008006" key="9">
    <source>
        <dbReference type="Google" id="ProtNLM"/>
    </source>
</evidence>
<dbReference type="Gene3D" id="1.25.40.410">
    <property type="match status" value="1"/>
</dbReference>
<feature type="compositionally biased region" description="Polar residues" evidence="4">
    <location>
        <begin position="1164"/>
        <end position="1193"/>
    </location>
</feature>
<feature type="compositionally biased region" description="Low complexity" evidence="4">
    <location>
        <begin position="16"/>
        <end position="65"/>
    </location>
</feature>
<evidence type="ECO:0000256" key="4">
    <source>
        <dbReference type="SAM" id="MobiDB-lite"/>
    </source>
</evidence>
<organism evidence="7 8">
    <name type="scientific">Polysphondylium violaceum</name>
    <dbReference type="NCBI Taxonomy" id="133409"/>
    <lineage>
        <taxon>Eukaryota</taxon>
        <taxon>Amoebozoa</taxon>
        <taxon>Evosea</taxon>
        <taxon>Eumycetozoa</taxon>
        <taxon>Dictyostelia</taxon>
        <taxon>Dictyosteliales</taxon>
        <taxon>Dictyosteliaceae</taxon>
        <taxon>Polysphondylium</taxon>
    </lineage>
</organism>
<dbReference type="InterPro" id="IPR043162">
    <property type="entry name" value="DOCK_C_lobe_C"/>
</dbReference>
<feature type="compositionally biased region" description="Polar residues" evidence="4">
    <location>
        <begin position="549"/>
        <end position="579"/>
    </location>
</feature>
<feature type="domain" description="C2 DOCK-type" evidence="5">
    <location>
        <begin position="589"/>
        <end position="766"/>
    </location>
</feature>
<feature type="compositionally biased region" description="Polar residues" evidence="4">
    <location>
        <begin position="1"/>
        <end position="14"/>
    </location>
</feature>
<dbReference type="InterPro" id="IPR046770">
    <property type="entry name" value="DOCKER_Lobe_B"/>
</dbReference>
<dbReference type="InterPro" id="IPR046769">
    <property type="entry name" value="DOCKER_Lobe_A"/>
</dbReference>
<name>A0A8J4Q3B3_9MYCE</name>
<dbReference type="OrthoDB" id="47328at2759"/>
<dbReference type="PANTHER" id="PTHR23317:SF80">
    <property type="entry name" value="DOCK FAMILY PROTEIN"/>
    <property type="match status" value="1"/>
</dbReference>
<sequence length="1980" mass="224218">MDVSTGNNSNTLDVKSNLATSSSAAFTNNSSSTLSPSTKTPSQNNIQNNSSNISVSQSPMSQSYNPSPKQPASPSIHNSAQATTPTTTGVIAKSPSASSGATLHNVEYKFEEYEELFFAKQIINDPLKISVIKDLLSIQNQKRTTNIVGSNVPEQVLSEHDKLPQGIQESINIFKQEWTVVNRDLPPPLTSTPFKVLPIQTYTCDGNFDESSAEEAVKKLTDELIPNPPIPTPDPKSVEFMKTQRVPLFQTYYINDDLPTIELPRVGLPLTENVGFQFIVECTQFKPTLGEFEPFFGRMFLFDANPESKEGVVITEEFHFDLGKNLELLPKPNPSKSMEEIEAPTKIQKCLFNLNYRSSDIYLVICFDKVILGDPEETTKPYFNTPGKPKEIQKFQNEVTAGLSRLGNFKQPFVWGCVELFDSNKKFIFDQPDNDLKLTYFSKSSKSPSDLLTFITKDMKKQHTSKSENLFDCNLKITPLATNNHVIHSSTNGTTAATSEEKYRYNETVQGRIDYLLRPKEPYHPGGDGQPSAPLVREVIQFDEELAVNTENGGTNESNSSPDNIKDSMSNLSAPLSTKETTEPFLTYTNLLYFYPKSVNLTNYKSDKGSSARNIFLEIKLLEDDTNVNNRGLKSIHGTSTTPILTKSLYTSVVYHNKKPKFEDEIKINLPPNLTPNHHLLITFYHLGCRQSKKSDKPETALGYCAIRLFDNQQIILDGKHKKPVATVFPPKYLAQEARDPKDPSANLKFWVDNKRPVFSFKTRVISSLYPQDPVLSALLRDSLDGGDQATLTDNFKKLSTVSAKYKTQFFPAIIRVLFKVIVTQSLPIETVSAAFNALLQLVDSVPEDILSQYITYVFNSESVSLTLYDSLIQTWNHLLESSEQSQILLSIQYSWFLFGIIRKSMIADVNKKGDLNTGRNRTPRFQEEFLNRLRHLFDQLLMHLKQSTKLLLAKKFIVNIAFFINDLLDIMNRGFIFKLIYNYVTGLDTSNNSMEMTELKSRFFRVLSLSDSFIALNLPNTFTFPPLADVYTTFYKKHFIIGLLLQEVSACLAAKEKDLRLKMVHTLREIMAKYDLNPLYNSQSMRERICSLYFPYVLIVVNAYDQISRFSADEQRSCALGLFLHKNPKIVEEETLSPTPLPPHIITPDSTDSPKRKDKKTPKNNSNGGPNVSQKEGNASISSSGNSVTLASPANRDKTKALIEQSMSSSMGGSQKAERTYSICQQQASTLGTSLGSSSATTAAPGGSSPLPGLRSFANSMTIDPSLTLFGNDIVTLMNNNLTCEVSLTVLNCLIVFIKENKQELLKNQQSTFVDMIFKVILKLIKQEQAHSITKVMFTVLSSLVSEFRTTIFKMNNSICSELTQAIFDYCSSKHAPDRQMGTTLIVLFIQNNLKEMGHFSRMKLQSTVSISEILNNREKENEAKKKKHISVNAEEEKEFYNYLYADLESITKYVKQLCNNSLLKSSVVTNSKFSKPARPQAPIAQQIDELKQRLIGVIHNNVQIQQYSYDPEMKADLYYSLSTTFIESPDLRITWLKSLAEFLKANSNYEEAAQVSIIAAALVNGYLKLLNRIPKELMDDFSIISPNVPNELTLPDPTLLEDVEGEICKLADFTEQGFVNLLKDAIYVLKKGSFFESCAETYRLLLPTYQRNRDWQRQRDSYQELVMLCNQITIENTVKQRIFSNYYRVAFYCQQLIPEIHGKEYVYKELNFVRLSDLSERLQKQYGDKFGDKFIHLLPNNKPVEVSSLDPAHLYIQIVSVDPYLVPEELKIRKTPFEQNTNLNKFIFEIPFTKSGKVHGESVTEQWKKKVILTTQSYFPYMKKRLLIIKKEEIELTPIEASIELIQKKVNVLRAELNSRPANTKTLQINLQGCLLLQVNAGPLAICSSFLSEKEYSKHNAEHITKLQEVMREFTNVLEFSLKFNHELTKDSEGGSELQEQLTIGYNQFREKVSEYVQLSNEVEDLSININPLALTHN</sequence>
<protein>
    <recommendedName>
        <fullName evidence="9">DOCK family protein</fullName>
    </recommendedName>
</protein>
<dbReference type="Pfam" id="PF06920">
    <property type="entry name" value="DHR-2_Lobe_A"/>
    <property type="match status" value="1"/>
</dbReference>
<keyword evidence="8" id="KW-1185">Reference proteome</keyword>
<dbReference type="InterPro" id="IPR027007">
    <property type="entry name" value="C2_DOCK-type_domain"/>
</dbReference>
<dbReference type="SUPFAM" id="SSF48371">
    <property type="entry name" value="ARM repeat"/>
    <property type="match status" value="1"/>
</dbReference>
<dbReference type="GO" id="GO:0005085">
    <property type="term" value="F:guanyl-nucleotide exchange factor activity"/>
    <property type="evidence" value="ECO:0007669"/>
    <property type="project" value="UniProtKB-KW"/>
</dbReference>
<dbReference type="Gene3D" id="1.20.58.740">
    <property type="match status" value="1"/>
</dbReference>
<feature type="region of interest" description="Disordered" evidence="4">
    <location>
        <begin position="548"/>
        <end position="579"/>
    </location>
</feature>
<dbReference type="Pfam" id="PF20422">
    <property type="entry name" value="DHR-2_Lobe_B"/>
    <property type="match status" value="1"/>
</dbReference>